<keyword evidence="3" id="KW-1185">Reference proteome</keyword>
<sequence>MQKLFTFIGLVVFSFFFTTTTQAQAVEFFGTPSSAISSGAVIPEGKKMFWSSGVVADVADSSAQVGTYARFGNTKTQALSILKKLQTALAKQKLSFKDVLYLRVYVAPDMFQNNKFDFQGWFDAYAQYFGTKENPVKPCRSTIGIATLVQPDKFIEIELVAVY</sequence>
<dbReference type="KEGG" id="run:DR864_00840"/>
<proteinExistence type="predicted"/>
<dbReference type="OrthoDB" id="9803101at2"/>
<dbReference type="InterPro" id="IPR035959">
    <property type="entry name" value="RutC-like_sf"/>
</dbReference>
<dbReference type="CDD" id="cd06151">
    <property type="entry name" value="YjgF_YER057c_UK114_like_3"/>
    <property type="match status" value="1"/>
</dbReference>
<dbReference type="Pfam" id="PF01042">
    <property type="entry name" value="Ribonuc_L-PSP"/>
    <property type="match status" value="1"/>
</dbReference>
<keyword evidence="1" id="KW-0732">Signal</keyword>
<gene>
    <name evidence="2" type="ORF">DR864_00840</name>
</gene>
<feature type="signal peptide" evidence="1">
    <location>
        <begin position="1"/>
        <end position="25"/>
    </location>
</feature>
<dbReference type="InterPro" id="IPR006175">
    <property type="entry name" value="YjgF/YER057c/UK114"/>
</dbReference>
<feature type="chain" id="PRO_5016641251" description="Enamine deaminase RidA, house cleaning of reactive enamine intermediates, YjgF/YER057c/UK114 family" evidence="1">
    <location>
        <begin position="26"/>
        <end position="163"/>
    </location>
</feature>
<evidence type="ECO:0008006" key="4">
    <source>
        <dbReference type="Google" id="ProtNLM"/>
    </source>
</evidence>
<protein>
    <recommendedName>
        <fullName evidence="4">Enamine deaminase RidA, house cleaning of reactive enamine intermediates, YjgF/YER057c/UK114 family</fullName>
    </recommendedName>
</protein>
<dbReference type="PANTHER" id="PTHR11803">
    <property type="entry name" value="2-IMINOBUTANOATE/2-IMINOPROPANOATE DEAMINASE RIDA"/>
    <property type="match status" value="1"/>
</dbReference>
<reference evidence="2 3" key="1">
    <citation type="submission" date="2018-07" db="EMBL/GenBank/DDBJ databases">
        <title>Genome sequencing of Runella.</title>
        <authorList>
            <person name="Baek M.-G."/>
            <person name="Yi H."/>
        </authorList>
    </citation>
    <scope>NUCLEOTIDE SEQUENCE [LARGE SCALE GENOMIC DNA]</scope>
    <source>
        <strain evidence="2 3">HYN0085</strain>
    </source>
</reference>
<dbReference type="Gene3D" id="3.30.1330.40">
    <property type="entry name" value="RutC-like"/>
    <property type="match status" value="1"/>
</dbReference>
<dbReference type="SUPFAM" id="SSF55298">
    <property type="entry name" value="YjgF-like"/>
    <property type="match status" value="1"/>
</dbReference>
<dbReference type="PANTHER" id="PTHR11803:SF59">
    <property type="entry name" value="ENDORIBONUCLEASE"/>
    <property type="match status" value="1"/>
</dbReference>
<dbReference type="RefSeq" id="WP_114065158.1">
    <property type="nucleotide sequence ID" value="NZ_CP030850.1"/>
</dbReference>
<evidence type="ECO:0000313" key="3">
    <source>
        <dbReference type="Proteomes" id="UP000251993"/>
    </source>
</evidence>
<evidence type="ECO:0000256" key="1">
    <source>
        <dbReference type="SAM" id="SignalP"/>
    </source>
</evidence>
<dbReference type="GO" id="GO:0005829">
    <property type="term" value="C:cytosol"/>
    <property type="evidence" value="ECO:0007669"/>
    <property type="project" value="TreeGrafter"/>
</dbReference>
<dbReference type="AlphaFoldDB" id="A0A344TCK0"/>
<evidence type="ECO:0000313" key="2">
    <source>
        <dbReference type="EMBL" id="AXE16371.1"/>
    </source>
</evidence>
<name>A0A344TCK0_9BACT</name>
<dbReference type="EMBL" id="CP030850">
    <property type="protein sequence ID" value="AXE16371.1"/>
    <property type="molecule type" value="Genomic_DNA"/>
</dbReference>
<organism evidence="2 3">
    <name type="scientific">Runella rosea</name>
    <dbReference type="NCBI Taxonomy" id="2259595"/>
    <lineage>
        <taxon>Bacteria</taxon>
        <taxon>Pseudomonadati</taxon>
        <taxon>Bacteroidota</taxon>
        <taxon>Cytophagia</taxon>
        <taxon>Cytophagales</taxon>
        <taxon>Spirosomataceae</taxon>
        <taxon>Runella</taxon>
    </lineage>
</organism>
<dbReference type="Proteomes" id="UP000251993">
    <property type="component" value="Chromosome"/>
</dbReference>
<dbReference type="GO" id="GO:0019239">
    <property type="term" value="F:deaminase activity"/>
    <property type="evidence" value="ECO:0007669"/>
    <property type="project" value="TreeGrafter"/>
</dbReference>
<accession>A0A344TCK0</accession>